<evidence type="ECO:0000313" key="2">
    <source>
        <dbReference type="Proteomes" id="UP001445076"/>
    </source>
</evidence>
<accession>A0AAW0W693</accession>
<feature type="non-terminal residue" evidence="1">
    <location>
        <position position="161"/>
    </location>
</feature>
<sequence>MTTHQQWEVYTPEMEREGFSGVRPHQPLEMFNMDFHYYDVPNGMYGGRGGMYTTTMQDVSATPATMWPQQVDYGMQDLSGMKTSPTTPPLNFPPRVYGSPQVTQRQTCAMPANATIPSLNQLQQNSVPLSRSTLGYSGYDMSGSWSTSTDPYAYGSQHVRT</sequence>
<evidence type="ECO:0000313" key="1">
    <source>
        <dbReference type="EMBL" id="KAK8724948.1"/>
    </source>
</evidence>
<reference evidence="1 2" key="1">
    <citation type="journal article" date="2024" name="BMC Genomics">
        <title>Genome assembly of redclaw crayfish (Cherax quadricarinatus) provides insights into its immune adaptation and hypoxia tolerance.</title>
        <authorList>
            <person name="Liu Z."/>
            <person name="Zheng J."/>
            <person name="Li H."/>
            <person name="Fang K."/>
            <person name="Wang S."/>
            <person name="He J."/>
            <person name="Zhou D."/>
            <person name="Weng S."/>
            <person name="Chi M."/>
            <person name="Gu Z."/>
            <person name="He J."/>
            <person name="Li F."/>
            <person name="Wang M."/>
        </authorList>
    </citation>
    <scope>NUCLEOTIDE SEQUENCE [LARGE SCALE GENOMIC DNA]</scope>
    <source>
        <strain evidence="1">ZL_2023a</strain>
    </source>
</reference>
<dbReference type="Proteomes" id="UP001445076">
    <property type="component" value="Unassembled WGS sequence"/>
</dbReference>
<organism evidence="1 2">
    <name type="scientific">Cherax quadricarinatus</name>
    <name type="common">Australian red claw crayfish</name>
    <dbReference type="NCBI Taxonomy" id="27406"/>
    <lineage>
        <taxon>Eukaryota</taxon>
        <taxon>Metazoa</taxon>
        <taxon>Ecdysozoa</taxon>
        <taxon>Arthropoda</taxon>
        <taxon>Crustacea</taxon>
        <taxon>Multicrustacea</taxon>
        <taxon>Malacostraca</taxon>
        <taxon>Eumalacostraca</taxon>
        <taxon>Eucarida</taxon>
        <taxon>Decapoda</taxon>
        <taxon>Pleocyemata</taxon>
        <taxon>Astacidea</taxon>
        <taxon>Parastacoidea</taxon>
        <taxon>Parastacidae</taxon>
        <taxon>Cherax</taxon>
    </lineage>
</organism>
<dbReference type="AlphaFoldDB" id="A0AAW0W693"/>
<protein>
    <submittedName>
        <fullName evidence="1">Uncharacterized protein</fullName>
    </submittedName>
</protein>
<gene>
    <name evidence="1" type="ORF">OTU49_010997</name>
</gene>
<comment type="caution">
    <text evidence="1">The sequence shown here is derived from an EMBL/GenBank/DDBJ whole genome shotgun (WGS) entry which is preliminary data.</text>
</comment>
<keyword evidence="2" id="KW-1185">Reference proteome</keyword>
<proteinExistence type="predicted"/>
<name>A0AAW0W693_CHEQU</name>
<dbReference type="EMBL" id="JARKIK010000084">
    <property type="protein sequence ID" value="KAK8724948.1"/>
    <property type="molecule type" value="Genomic_DNA"/>
</dbReference>